<reference evidence="5" key="1">
    <citation type="journal article" date="2022" name="Plant J.">
        <title>Strategies of tolerance reflected in two North American maple genomes.</title>
        <authorList>
            <person name="McEvoy S.L."/>
            <person name="Sezen U.U."/>
            <person name="Trouern-Trend A."/>
            <person name="McMahon S.M."/>
            <person name="Schaberg P.G."/>
            <person name="Yang J."/>
            <person name="Wegrzyn J.L."/>
            <person name="Swenson N.G."/>
        </authorList>
    </citation>
    <scope>NUCLEOTIDE SEQUENCE</scope>
    <source>
        <strain evidence="5">NS2018</strain>
    </source>
</reference>
<dbReference type="AlphaFoldDB" id="A0AA39TEF5"/>
<reference evidence="5" key="2">
    <citation type="submission" date="2023-06" db="EMBL/GenBank/DDBJ databases">
        <authorList>
            <person name="Swenson N.G."/>
            <person name="Wegrzyn J.L."/>
            <person name="Mcevoy S.L."/>
        </authorList>
    </citation>
    <scope>NUCLEOTIDE SEQUENCE</scope>
    <source>
        <strain evidence="5">NS2018</strain>
        <tissue evidence="5">Leaf</tissue>
    </source>
</reference>
<dbReference type="GO" id="GO:0005886">
    <property type="term" value="C:plasma membrane"/>
    <property type="evidence" value="ECO:0007669"/>
    <property type="project" value="TreeGrafter"/>
</dbReference>
<feature type="transmembrane region" description="Helical" evidence="3">
    <location>
        <begin position="58"/>
        <end position="76"/>
    </location>
</feature>
<organism evidence="5 6">
    <name type="scientific">Acer saccharum</name>
    <name type="common">Sugar maple</name>
    <dbReference type="NCBI Taxonomy" id="4024"/>
    <lineage>
        <taxon>Eukaryota</taxon>
        <taxon>Viridiplantae</taxon>
        <taxon>Streptophyta</taxon>
        <taxon>Embryophyta</taxon>
        <taxon>Tracheophyta</taxon>
        <taxon>Spermatophyta</taxon>
        <taxon>Magnoliopsida</taxon>
        <taxon>eudicotyledons</taxon>
        <taxon>Gunneridae</taxon>
        <taxon>Pentapetalae</taxon>
        <taxon>rosids</taxon>
        <taxon>malvids</taxon>
        <taxon>Sapindales</taxon>
        <taxon>Sapindaceae</taxon>
        <taxon>Hippocastanoideae</taxon>
        <taxon>Acereae</taxon>
        <taxon>Acer</taxon>
    </lineage>
</organism>
<accession>A0AA39TEF5</accession>
<keyword evidence="3" id="KW-1133">Transmembrane helix</keyword>
<evidence type="ECO:0000256" key="1">
    <source>
        <dbReference type="ARBA" id="ARBA00022723"/>
    </source>
</evidence>
<dbReference type="InterPro" id="IPR036412">
    <property type="entry name" value="HAD-like_sf"/>
</dbReference>
<dbReference type="InterPro" id="IPR023298">
    <property type="entry name" value="ATPase_P-typ_TM_dom_sf"/>
</dbReference>
<dbReference type="GO" id="GO:0005388">
    <property type="term" value="F:P-type calcium transporter activity"/>
    <property type="evidence" value="ECO:0007669"/>
    <property type="project" value="TreeGrafter"/>
</dbReference>
<name>A0AA39TEF5_ACESA</name>
<dbReference type="PANTHER" id="PTHR24093">
    <property type="entry name" value="CATION TRANSPORTING ATPASE"/>
    <property type="match status" value="1"/>
</dbReference>
<proteinExistence type="predicted"/>
<dbReference type="GO" id="GO:0046872">
    <property type="term" value="F:metal ion binding"/>
    <property type="evidence" value="ECO:0007669"/>
    <property type="project" value="UniProtKB-KW"/>
</dbReference>
<sequence>MDMDELRGKCTVGIQATEVAKESSDIVILDDNFDSVATIISWGRCVYNNIQKFIQFQLIVKVAALVFNFIAVVSTGEAPLTAVQLLWVNLIVDTLAALALTAEQPTKELMERPPMQGRSPSGAWVGYSPPKFF</sequence>
<evidence type="ECO:0000256" key="2">
    <source>
        <dbReference type="ARBA" id="ARBA00022842"/>
    </source>
</evidence>
<keyword evidence="3" id="KW-0472">Membrane</keyword>
<feature type="transmembrane region" description="Helical" evidence="3">
    <location>
        <begin position="82"/>
        <end position="102"/>
    </location>
</feature>
<dbReference type="EMBL" id="JAUESC010000001">
    <property type="protein sequence ID" value="KAK0608437.1"/>
    <property type="molecule type" value="Genomic_DNA"/>
</dbReference>
<dbReference type="SUPFAM" id="SSF81665">
    <property type="entry name" value="Calcium ATPase, transmembrane domain M"/>
    <property type="match status" value="1"/>
</dbReference>
<dbReference type="Proteomes" id="UP001168877">
    <property type="component" value="Unassembled WGS sequence"/>
</dbReference>
<evidence type="ECO:0000313" key="5">
    <source>
        <dbReference type="EMBL" id="KAK0608437.1"/>
    </source>
</evidence>
<keyword evidence="2" id="KW-0460">Magnesium</keyword>
<comment type="caution">
    <text evidence="5">The sequence shown here is derived from an EMBL/GenBank/DDBJ whole genome shotgun (WGS) entry which is preliminary data.</text>
</comment>
<gene>
    <name evidence="5" type="ORF">LWI29_030620</name>
</gene>
<evidence type="ECO:0000259" key="4">
    <source>
        <dbReference type="Pfam" id="PF00689"/>
    </source>
</evidence>
<evidence type="ECO:0000256" key="3">
    <source>
        <dbReference type="SAM" id="Phobius"/>
    </source>
</evidence>
<dbReference type="SUPFAM" id="SSF56784">
    <property type="entry name" value="HAD-like"/>
    <property type="match status" value="1"/>
</dbReference>
<protein>
    <recommendedName>
        <fullName evidence="4">Cation-transporting P-type ATPase C-terminal domain-containing protein</fullName>
    </recommendedName>
</protein>
<dbReference type="InterPro" id="IPR006068">
    <property type="entry name" value="ATPase_P-typ_cation-transptr_C"/>
</dbReference>
<keyword evidence="1" id="KW-0479">Metal-binding</keyword>
<keyword evidence="3" id="KW-0812">Transmembrane</keyword>
<dbReference type="Pfam" id="PF00689">
    <property type="entry name" value="Cation_ATPase_C"/>
    <property type="match status" value="1"/>
</dbReference>
<evidence type="ECO:0000313" key="6">
    <source>
        <dbReference type="Proteomes" id="UP001168877"/>
    </source>
</evidence>
<feature type="domain" description="Cation-transporting P-type ATPase C-terminal" evidence="4">
    <location>
        <begin position="78"/>
        <end position="115"/>
    </location>
</feature>
<dbReference type="PANTHER" id="PTHR24093:SF434">
    <property type="entry name" value="CALCIUM-TRANSPORTING ATPASE 13, PLASMA MEMBRANE-TYPE-RELATED"/>
    <property type="match status" value="1"/>
</dbReference>
<dbReference type="Gene3D" id="1.20.1110.10">
    <property type="entry name" value="Calcium-transporting ATPase, transmembrane domain"/>
    <property type="match status" value="1"/>
</dbReference>
<keyword evidence="6" id="KW-1185">Reference proteome</keyword>